<evidence type="ECO:0000313" key="2">
    <source>
        <dbReference type="EMBL" id="KAL0957662.1"/>
    </source>
</evidence>
<feature type="domain" description="Peptidase S9A N-terminal" evidence="1">
    <location>
        <begin position="31"/>
        <end position="112"/>
    </location>
</feature>
<organism evidence="2 3">
    <name type="scientific">Hohenbuehelia grisea</name>
    <dbReference type="NCBI Taxonomy" id="104357"/>
    <lineage>
        <taxon>Eukaryota</taxon>
        <taxon>Fungi</taxon>
        <taxon>Dikarya</taxon>
        <taxon>Basidiomycota</taxon>
        <taxon>Agaricomycotina</taxon>
        <taxon>Agaricomycetes</taxon>
        <taxon>Agaricomycetidae</taxon>
        <taxon>Agaricales</taxon>
        <taxon>Pleurotineae</taxon>
        <taxon>Pleurotaceae</taxon>
        <taxon>Hohenbuehelia</taxon>
    </lineage>
</organism>
<accession>A0ABR3JQP4</accession>
<sequence>MSQPPISHPPAPRSSNLLIFRSQEKGMVAVGGPYDWLEYWSSQTAEWVEWQEQNTDEYLAKIPDRQRLVKAMMSTDYPRLTAPMLENDGRCYVTYNSGLQAQPVLYRSQTPHLPDPSDIMEKNGWEMYFEVRTSFSGSAPFINNMFRDAAAAHAGHDDH</sequence>
<dbReference type="InterPro" id="IPR051167">
    <property type="entry name" value="Prolyl_oligopep/macrocyclase"/>
</dbReference>
<evidence type="ECO:0000259" key="1">
    <source>
        <dbReference type="Pfam" id="PF02897"/>
    </source>
</evidence>
<reference evidence="3" key="1">
    <citation type="submission" date="2024-06" db="EMBL/GenBank/DDBJ databases">
        <title>Multi-omics analyses provide insights into the biosynthesis of the anticancer antibiotic pleurotin in Hohenbuehelia grisea.</title>
        <authorList>
            <person name="Weaver J.A."/>
            <person name="Alberti F."/>
        </authorList>
    </citation>
    <scope>NUCLEOTIDE SEQUENCE [LARGE SCALE GENOMIC DNA]</scope>
    <source>
        <strain evidence="3">T-177</strain>
    </source>
</reference>
<dbReference type="Proteomes" id="UP001556367">
    <property type="component" value="Unassembled WGS sequence"/>
</dbReference>
<evidence type="ECO:0000313" key="3">
    <source>
        <dbReference type="Proteomes" id="UP001556367"/>
    </source>
</evidence>
<dbReference type="Gene3D" id="3.40.50.1820">
    <property type="entry name" value="alpha/beta hydrolase"/>
    <property type="match status" value="1"/>
</dbReference>
<dbReference type="PANTHER" id="PTHR42881">
    <property type="entry name" value="PROLYL ENDOPEPTIDASE"/>
    <property type="match status" value="1"/>
</dbReference>
<dbReference type="InterPro" id="IPR029058">
    <property type="entry name" value="AB_hydrolase_fold"/>
</dbReference>
<comment type="caution">
    <text evidence="2">The sequence shown here is derived from an EMBL/GenBank/DDBJ whole genome shotgun (WGS) entry which is preliminary data.</text>
</comment>
<dbReference type="PANTHER" id="PTHR42881:SF2">
    <property type="entry name" value="PROLYL ENDOPEPTIDASE"/>
    <property type="match status" value="1"/>
</dbReference>
<name>A0ABR3JQP4_9AGAR</name>
<protein>
    <recommendedName>
        <fullName evidence="1">Peptidase S9A N-terminal domain-containing protein</fullName>
    </recommendedName>
</protein>
<dbReference type="Gene3D" id="2.130.10.120">
    <property type="entry name" value="Prolyl oligopeptidase, N-terminal domain"/>
    <property type="match status" value="1"/>
</dbReference>
<proteinExistence type="predicted"/>
<keyword evidence="3" id="KW-1185">Reference proteome</keyword>
<dbReference type="EMBL" id="JASNQZ010000005">
    <property type="protein sequence ID" value="KAL0957662.1"/>
    <property type="molecule type" value="Genomic_DNA"/>
</dbReference>
<gene>
    <name evidence="2" type="ORF">HGRIS_001443</name>
</gene>
<dbReference type="SUPFAM" id="SSF50993">
    <property type="entry name" value="Peptidase/esterase 'gauge' domain"/>
    <property type="match status" value="1"/>
</dbReference>
<dbReference type="InterPro" id="IPR023302">
    <property type="entry name" value="Pept_S9A_N"/>
</dbReference>
<dbReference type="Pfam" id="PF02897">
    <property type="entry name" value="Peptidase_S9_N"/>
    <property type="match status" value="1"/>
</dbReference>